<dbReference type="RefSeq" id="WP_027289280.1">
    <property type="nucleotide sequence ID" value="NZ_NRRE01000014.1"/>
</dbReference>
<comment type="subcellular location">
    <subcellularLocation>
        <location evidence="2">Cell inner membrane</location>
        <topology evidence="2">Single-pass type II membrane protein</topology>
    </subcellularLocation>
</comment>
<keyword evidence="10" id="KW-0076">Bacteriochlorophyll</keyword>
<evidence type="ECO:0000256" key="9">
    <source>
        <dbReference type="ARBA" id="ARBA00022842"/>
    </source>
</evidence>
<sequence length="79" mass="8586">MATESKARNESLSGLTEGEAKEFHKIFMSSFIIFVAIAVFAHILAWIWRPWLQGDGAAQASVILDGAQQTLATILPVLA</sequence>
<reference evidence="17" key="1">
    <citation type="submission" date="2017-08" db="EMBL/GenBank/DDBJ databases">
        <authorList>
            <person name="Imhoff J.F."/>
            <person name="Rahn T."/>
            <person name="Kuenzel S."/>
            <person name="Neulinger S.C."/>
        </authorList>
    </citation>
    <scope>NUCLEOTIDE SEQUENCE</scope>
    <source>
        <strain evidence="17">DSM 9154</strain>
    </source>
</reference>
<evidence type="ECO:0000256" key="15">
    <source>
        <dbReference type="SAM" id="Phobius"/>
    </source>
</evidence>
<keyword evidence="4" id="KW-1003">Cell membrane</keyword>
<dbReference type="InterPro" id="IPR002362">
    <property type="entry name" value="LHB-1/5"/>
</dbReference>
<evidence type="ECO:0000313" key="18">
    <source>
        <dbReference type="Proteomes" id="UP000778970"/>
    </source>
</evidence>
<dbReference type="PRINTS" id="PR00674">
    <property type="entry name" value="LIGHTHARVSTB"/>
</dbReference>
<keyword evidence="13 15" id="KW-0472">Membrane</keyword>
<dbReference type="SUPFAM" id="SSF56918">
    <property type="entry name" value="Light-harvesting complex subunits"/>
    <property type="match status" value="1"/>
</dbReference>
<evidence type="ECO:0000256" key="7">
    <source>
        <dbReference type="ARBA" id="ARBA00022692"/>
    </source>
</evidence>
<evidence type="ECO:0000256" key="1">
    <source>
        <dbReference type="ARBA" id="ARBA00002455"/>
    </source>
</evidence>
<dbReference type="GO" id="GO:0030077">
    <property type="term" value="C:plasma membrane light-harvesting complex"/>
    <property type="evidence" value="ECO:0007669"/>
    <property type="project" value="InterPro"/>
</dbReference>
<dbReference type="Pfam" id="PF00556">
    <property type="entry name" value="LHC"/>
    <property type="match status" value="1"/>
</dbReference>
<evidence type="ECO:0000256" key="5">
    <source>
        <dbReference type="ARBA" id="ARBA00022494"/>
    </source>
</evidence>
<comment type="similarity">
    <text evidence="3">Belongs to the antenna complex beta subunit family.</text>
</comment>
<evidence type="ECO:0000256" key="4">
    <source>
        <dbReference type="ARBA" id="ARBA00022475"/>
    </source>
</evidence>
<dbReference type="InterPro" id="IPR035889">
    <property type="entry name" value="Light-harvesting_complex"/>
</dbReference>
<evidence type="ECO:0000256" key="14">
    <source>
        <dbReference type="ARBA" id="ARBA00023243"/>
    </source>
</evidence>
<dbReference type="PROSITE" id="PS00969">
    <property type="entry name" value="ANTENNA_COMP_BETA"/>
    <property type="match status" value="1"/>
</dbReference>
<keyword evidence="6" id="KW-0042">Antenna complex</keyword>
<evidence type="ECO:0000259" key="16">
    <source>
        <dbReference type="Pfam" id="PF00556"/>
    </source>
</evidence>
<comment type="caution">
    <text evidence="17">The sequence shown here is derived from an EMBL/GenBank/DDBJ whole genome shotgun (WGS) entry which is preliminary data.</text>
</comment>
<dbReference type="GO" id="GO:0046872">
    <property type="term" value="F:metal ion binding"/>
    <property type="evidence" value="ECO:0007669"/>
    <property type="project" value="UniProtKB-KW"/>
</dbReference>
<keyword evidence="5" id="KW-0148">Chlorophyll</keyword>
<evidence type="ECO:0000313" key="17">
    <source>
        <dbReference type="EMBL" id="MBK1696346.1"/>
    </source>
</evidence>
<dbReference type="GO" id="GO:0019684">
    <property type="term" value="P:photosynthesis, light reaction"/>
    <property type="evidence" value="ECO:0007669"/>
    <property type="project" value="InterPro"/>
</dbReference>
<dbReference type="AlphaFoldDB" id="A0A934QG34"/>
<feature type="transmembrane region" description="Helical" evidence="15">
    <location>
        <begin position="26"/>
        <end position="48"/>
    </location>
</feature>
<proteinExistence type="inferred from homology"/>
<organism evidence="17 18">
    <name type="scientific">Rhodovibrio salinarum</name>
    <dbReference type="NCBI Taxonomy" id="1087"/>
    <lineage>
        <taxon>Bacteria</taxon>
        <taxon>Pseudomonadati</taxon>
        <taxon>Pseudomonadota</taxon>
        <taxon>Alphaproteobacteria</taxon>
        <taxon>Rhodospirillales</taxon>
        <taxon>Rhodovibrionaceae</taxon>
        <taxon>Rhodovibrio</taxon>
    </lineage>
</organism>
<evidence type="ECO:0000256" key="11">
    <source>
        <dbReference type="ARBA" id="ARBA00022989"/>
    </source>
</evidence>
<accession>A0A934QG34</accession>
<evidence type="ECO:0000256" key="10">
    <source>
        <dbReference type="ARBA" id="ARBA00022956"/>
    </source>
</evidence>
<dbReference type="InterPro" id="IPR023623">
    <property type="entry name" value="Antenna_beta_CS"/>
</dbReference>
<dbReference type="Gene3D" id="1.20.5.250">
    <property type="match status" value="1"/>
</dbReference>
<keyword evidence="9" id="KW-0460">Magnesium</keyword>
<comment type="function">
    <text evidence="1">Antenna complexes are light-harvesting systems, which transfer the excitation energy to the reaction centers.</text>
</comment>
<evidence type="ECO:0000256" key="8">
    <source>
        <dbReference type="ARBA" id="ARBA00022723"/>
    </source>
</evidence>
<dbReference type="InterPro" id="IPR023624">
    <property type="entry name" value="Antenna_beta_dom_sf"/>
</dbReference>
<feature type="domain" description="Antenna complex alpha/beta subunit" evidence="16">
    <location>
        <begin position="18"/>
        <end position="52"/>
    </location>
</feature>
<name>A0A934QG34_9PROT</name>
<keyword evidence="7 15" id="KW-0812">Transmembrane</keyword>
<dbReference type="GO" id="GO:0042314">
    <property type="term" value="F:bacteriochlorophyll binding"/>
    <property type="evidence" value="ECO:0007669"/>
    <property type="project" value="UniProtKB-KW"/>
</dbReference>
<evidence type="ECO:0000256" key="2">
    <source>
        <dbReference type="ARBA" id="ARBA00004249"/>
    </source>
</evidence>
<dbReference type="EMBL" id="NRRE01000014">
    <property type="protein sequence ID" value="MBK1696346.1"/>
    <property type="molecule type" value="Genomic_DNA"/>
</dbReference>
<dbReference type="GO" id="GO:0005886">
    <property type="term" value="C:plasma membrane"/>
    <property type="evidence" value="ECO:0007669"/>
    <property type="project" value="UniProtKB-SubCell"/>
</dbReference>
<protein>
    <submittedName>
        <fullName evidence="17">Light-harvesting protein</fullName>
    </submittedName>
</protein>
<keyword evidence="12" id="KW-0157">Chromophore</keyword>
<keyword evidence="11 15" id="KW-1133">Transmembrane helix</keyword>
<keyword evidence="8" id="KW-0479">Metal-binding</keyword>
<keyword evidence="14" id="KW-0437">Light-harvesting polypeptide</keyword>
<keyword evidence="18" id="KW-1185">Reference proteome</keyword>
<reference evidence="17" key="2">
    <citation type="journal article" date="2020" name="Microorganisms">
        <title>Osmotic Adaptation and Compatible Solute Biosynthesis of Phototrophic Bacteria as Revealed from Genome Analyses.</title>
        <authorList>
            <person name="Imhoff J.F."/>
            <person name="Rahn T."/>
            <person name="Kunzel S."/>
            <person name="Keller A."/>
            <person name="Neulinger S.C."/>
        </authorList>
    </citation>
    <scope>NUCLEOTIDE SEQUENCE</scope>
    <source>
        <strain evidence="17">DSM 9154</strain>
    </source>
</reference>
<evidence type="ECO:0000256" key="12">
    <source>
        <dbReference type="ARBA" id="ARBA00022991"/>
    </source>
</evidence>
<evidence type="ECO:0000256" key="3">
    <source>
        <dbReference type="ARBA" id="ARBA00011052"/>
    </source>
</evidence>
<gene>
    <name evidence="17" type="ORF">CKO21_03710</name>
</gene>
<evidence type="ECO:0000256" key="6">
    <source>
        <dbReference type="ARBA" id="ARBA00022549"/>
    </source>
</evidence>
<dbReference type="Proteomes" id="UP000778970">
    <property type="component" value="Unassembled WGS sequence"/>
</dbReference>
<dbReference type="InterPro" id="IPR000066">
    <property type="entry name" value="Antenna_a/b"/>
</dbReference>
<evidence type="ECO:0000256" key="13">
    <source>
        <dbReference type="ARBA" id="ARBA00023136"/>
    </source>
</evidence>
<dbReference type="NCBIfam" id="NF040862">
    <property type="entry name" value="pufB_517_ASD"/>
    <property type="match status" value="1"/>
</dbReference>